<dbReference type="AlphaFoldDB" id="A0A4D6L2G8"/>
<evidence type="ECO:0000313" key="2">
    <source>
        <dbReference type="Proteomes" id="UP000501690"/>
    </source>
</evidence>
<protein>
    <submittedName>
        <fullName evidence="1">Uncharacterized protein</fullName>
    </submittedName>
</protein>
<evidence type="ECO:0000313" key="1">
    <source>
        <dbReference type="EMBL" id="QCD82683.1"/>
    </source>
</evidence>
<keyword evidence="2" id="KW-1185">Reference proteome</keyword>
<reference evidence="1 2" key="1">
    <citation type="submission" date="2019-04" db="EMBL/GenBank/DDBJ databases">
        <title>An improved genome assembly and genetic linkage map for asparagus bean, Vigna unguiculata ssp. sesquipedialis.</title>
        <authorList>
            <person name="Xia Q."/>
            <person name="Zhang R."/>
            <person name="Dong Y."/>
        </authorList>
    </citation>
    <scope>NUCLEOTIDE SEQUENCE [LARGE SCALE GENOMIC DNA]</scope>
    <source>
        <tissue evidence="1">Leaf</tissue>
    </source>
</reference>
<sequence length="55" mass="5935">MENIERNELESQTEAVLIATAKRLASVVLANPIAVACMVVTSRRAYGAFLSRGGR</sequence>
<gene>
    <name evidence="1" type="ORF">DEO72_LG2g3023</name>
</gene>
<dbReference type="EMBL" id="CP039346">
    <property type="protein sequence ID" value="QCD82683.1"/>
    <property type="molecule type" value="Genomic_DNA"/>
</dbReference>
<proteinExistence type="predicted"/>
<organism evidence="1 2">
    <name type="scientific">Vigna unguiculata</name>
    <name type="common">Cowpea</name>
    <dbReference type="NCBI Taxonomy" id="3917"/>
    <lineage>
        <taxon>Eukaryota</taxon>
        <taxon>Viridiplantae</taxon>
        <taxon>Streptophyta</taxon>
        <taxon>Embryophyta</taxon>
        <taxon>Tracheophyta</taxon>
        <taxon>Spermatophyta</taxon>
        <taxon>Magnoliopsida</taxon>
        <taxon>eudicotyledons</taxon>
        <taxon>Gunneridae</taxon>
        <taxon>Pentapetalae</taxon>
        <taxon>rosids</taxon>
        <taxon>fabids</taxon>
        <taxon>Fabales</taxon>
        <taxon>Fabaceae</taxon>
        <taxon>Papilionoideae</taxon>
        <taxon>50 kb inversion clade</taxon>
        <taxon>NPAAA clade</taxon>
        <taxon>indigoferoid/millettioid clade</taxon>
        <taxon>Phaseoleae</taxon>
        <taxon>Vigna</taxon>
    </lineage>
</organism>
<name>A0A4D6L2G8_VIGUN</name>
<accession>A0A4D6L2G8</accession>
<dbReference type="Proteomes" id="UP000501690">
    <property type="component" value="Linkage Group LG2"/>
</dbReference>